<dbReference type="InterPro" id="IPR017441">
    <property type="entry name" value="Protein_kinase_ATP_BS"/>
</dbReference>
<comment type="similarity">
    <text evidence="4">In the C-terminal section; belongs to the protein kinase superfamily. Ser/Thr protein kinase family.</text>
</comment>
<reference evidence="19" key="1">
    <citation type="journal article" date="2023" name="Plant Biotechnol. J.">
        <title>Chromosome-level wild Hevea brasiliensis genome provides new tools for genomic-assisted breeding and valuable loci to elevate rubber yield.</title>
        <authorList>
            <person name="Cheng H."/>
            <person name="Song X."/>
            <person name="Hu Y."/>
            <person name="Wu T."/>
            <person name="Yang Q."/>
            <person name="An Z."/>
            <person name="Feng S."/>
            <person name="Deng Z."/>
            <person name="Wu W."/>
            <person name="Zeng X."/>
            <person name="Tu M."/>
            <person name="Wang X."/>
            <person name="Huang H."/>
        </authorList>
    </citation>
    <scope>NUCLEOTIDE SEQUENCE</scope>
    <source>
        <strain evidence="19">MT/VB/25A 57/8</strain>
    </source>
</reference>
<dbReference type="PROSITE" id="PS00108">
    <property type="entry name" value="PROTEIN_KINASE_ST"/>
    <property type="match status" value="1"/>
</dbReference>
<keyword evidence="9 15" id="KW-0547">Nucleotide-binding</keyword>
<organism evidence="19 20">
    <name type="scientific">Hevea brasiliensis</name>
    <name type="common">Para rubber tree</name>
    <name type="synonym">Siphonia brasiliensis</name>
    <dbReference type="NCBI Taxonomy" id="3981"/>
    <lineage>
        <taxon>Eukaryota</taxon>
        <taxon>Viridiplantae</taxon>
        <taxon>Streptophyta</taxon>
        <taxon>Embryophyta</taxon>
        <taxon>Tracheophyta</taxon>
        <taxon>Spermatophyta</taxon>
        <taxon>Magnoliopsida</taxon>
        <taxon>eudicotyledons</taxon>
        <taxon>Gunneridae</taxon>
        <taxon>Pentapetalae</taxon>
        <taxon>rosids</taxon>
        <taxon>fabids</taxon>
        <taxon>Malpighiales</taxon>
        <taxon>Euphorbiaceae</taxon>
        <taxon>Crotonoideae</taxon>
        <taxon>Micrandreae</taxon>
        <taxon>Hevea</taxon>
    </lineage>
</organism>
<accession>A0ABQ9LWQ8</accession>
<evidence type="ECO:0000256" key="9">
    <source>
        <dbReference type="ARBA" id="ARBA00022741"/>
    </source>
</evidence>
<evidence type="ECO:0000313" key="20">
    <source>
        <dbReference type="Proteomes" id="UP001174677"/>
    </source>
</evidence>
<feature type="chain" id="PRO_5047520818" description="Protein kinase domain-containing protein" evidence="17">
    <location>
        <begin position="22"/>
        <end position="670"/>
    </location>
</feature>
<evidence type="ECO:0000313" key="19">
    <source>
        <dbReference type="EMBL" id="KAJ9172391.1"/>
    </source>
</evidence>
<dbReference type="CDD" id="cd06899">
    <property type="entry name" value="lectin_legume_LecRK_Arcelin_ConA"/>
    <property type="match status" value="1"/>
</dbReference>
<dbReference type="PROSITE" id="PS00107">
    <property type="entry name" value="PROTEIN_KINASE_ATP"/>
    <property type="match status" value="1"/>
</dbReference>
<keyword evidence="7 17" id="KW-0732">Signal</keyword>
<dbReference type="Gene3D" id="2.60.120.200">
    <property type="match status" value="1"/>
</dbReference>
<evidence type="ECO:0000256" key="10">
    <source>
        <dbReference type="ARBA" id="ARBA00022777"/>
    </source>
</evidence>
<dbReference type="Proteomes" id="UP001174677">
    <property type="component" value="Chromosome 9"/>
</dbReference>
<protein>
    <recommendedName>
        <fullName evidence="18">Protein kinase domain-containing protein</fullName>
    </recommendedName>
</protein>
<evidence type="ECO:0000256" key="12">
    <source>
        <dbReference type="ARBA" id="ARBA00022989"/>
    </source>
</evidence>
<dbReference type="Pfam" id="PF00069">
    <property type="entry name" value="Pkinase"/>
    <property type="match status" value="1"/>
</dbReference>
<dbReference type="Pfam" id="PF00139">
    <property type="entry name" value="Lectin_legB"/>
    <property type="match status" value="1"/>
</dbReference>
<keyword evidence="10" id="KW-0418">Kinase</keyword>
<evidence type="ECO:0000256" key="4">
    <source>
        <dbReference type="ARBA" id="ARBA00010217"/>
    </source>
</evidence>
<keyword evidence="12 16" id="KW-1133">Transmembrane helix</keyword>
<dbReference type="InterPro" id="IPR000719">
    <property type="entry name" value="Prot_kinase_dom"/>
</dbReference>
<dbReference type="InterPro" id="IPR001220">
    <property type="entry name" value="Legume_lectin_dom"/>
</dbReference>
<evidence type="ECO:0000256" key="13">
    <source>
        <dbReference type="ARBA" id="ARBA00023136"/>
    </source>
</evidence>
<evidence type="ECO:0000256" key="2">
    <source>
        <dbReference type="ARBA" id="ARBA00007606"/>
    </source>
</evidence>
<keyword evidence="8" id="KW-0430">Lectin</keyword>
<proteinExistence type="inferred from homology"/>
<dbReference type="SUPFAM" id="SSF49899">
    <property type="entry name" value="Concanavalin A-like lectins/glucanases"/>
    <property type="match status" value="1"/>
</dbReference>
<dbReference type="InterPro" id="IPR013320">
    <property type="entry name" value="ConA-like_dom_sf"/>
</dbReference>
<dbReference type="Gene3D" id="3.30.200.20">
    <property type="entry name" value="Phosphorylase Kinase, domain 1"/>
    <property type="match status" value="1"/>
</dbReference>
<dbReference type="EMBL" id="JARPOI010000009">
    <property type="protein sequence ID" value="KAJ9172391.1"/>
    <property type="molecule type" value="Genomic_DNA"/>
</dbReference>
<evidence type="ECO:0000256" key="14">
    <source>
        <dbReference type="ARBA" id="ARBA00023170"/>
    </source>
</evidence>
<evidence type="ECO:0000256" key="7">
    <source>
        <dbReference type="ARBA" id="ARBA00022729"/>
    </source>
</evidence>
<dbReference type="PROSITE" id="PS50011">
    <property type="entry name" value="PROTEIN_KINASE_DOM"/>
    <property type="match status" value="1"/>
</dbReference>
<evidence type="ECO:0000256" key="15">
    <source>
        <dbReference type="PROSITE-ProRule" id="PRU10141"/>
    </source>
</evidence>
<dbReference type="SMART" id="SM00220">
    <property type="entry name" value="S_TKc"/>
    <property type="match status" value="1"/>
</dbReference>
<comment type="similarity">
    <text evidence="2">Belongs to the leguminous lectin family.</text>
</comment>
<sequence length="670" mass="74626">MFNLQHILLYLSVCSVCLTFAQVENQFIYHGFSGANLYLSGASKVHPNGLLELTNISDHQIGRTFFPFPFKFNKSLSKNFQSLSFSTNFAFAIVPKLPALGGHGIAFTISSSVEFPGALATQYFGLFNSTSGNLSSNHVFAVELDTVKNIDVNDIDSNHVGIDVNGLISKESIPVAYYSDKERENKSLELISGNPMQMWIDYDEEDKLLNVTVAPITSLKPEKPLLSTTIDLTLVLLDSMYVGFSSSTGVTTSYHYILGWSFNKSGPAQSLDISKLPSLPPRRESSKRTDLRIIIPSITVSVVLIIISGIVYVLRRKKFEELREDWEQEYCPQRFSYRDLYTATKGFREKELLGFGGFGGVYRGILPSSNTEVAVKKVSHDSKQGMKEFVAEIVSMGRLRHRNLVQLLGYCRRKGELLLVYDYMPNGSLDKFLFRSDTPNLNWVQRYQILRGVASALLYLHEEWEQVVLHRDVKASNVLLDADLNGRLGDFGLARFYDHGSIPQTTSVAGTVGYLAPEVTRTGMTTTSSDVFAFGTLMLEMACGRKPIAPERPPEEMILVDWVLECWKRGVILETSDPRLEGKFEVEKMELVLKLGLLCAHPTPAARPTLRQVMQYLDRNATLPDIPLDGPGIGLVTVGQEVAGDCKLSFPTSNEYSGLSSTDSILSYGR</sequence>
<keyword evidence="5" id="KW-0808">Transferase</keyword>
<comment type="similarity">
    <text evidence="3">In the N-terminal section; belongs to the leguminous lectin family.</text>
</comment>
<evidence type="ECO:0000256" key="5">
    <source>
        <dbReference type="ARBA" id="ARBA00022679"/>
    </source>
</evidence>
<dbReference type="PANTHER" id="PTHR27007">
    <property type="match status" value="1"/>
</dbReference>
<dbReference type="SUPFAM" id="SSF56112">
    <property type="entry name" value="Protein kinase-like (PK-like)"/>
    <property type="match status" value="1"/>
</dbReference>
<feature type="signal peptide" evidence="17">
    <location>
        <begin position="1"/>
        <end position="21"/>
    </location>
</feature>
<dbReference type="InterPro" id="IPR050528">
    <property type="entry name" value="L-type_Lectin-RKs"/>
</dbReference>
<evidence type="ECO:0000259" key="18">
    <source>
        <dbReference type="PROSITE" id="PS50011"/>
    </source>
</evidence>
<comment type="caution">
    <text evidence="19">The sequence shown here is derived from an EMBL/GenBank/DDBJ whole genome shotgun (WGS) entry which is preliminary data.</text>
</comment>
<evidence type="ECO:0000256" key="16">
    <source>
        <dbReference type="SAM" id="Phobius"/>
    </source>
</evidence>
<feature type="binding site" evidence="15">
    <location>
        <position position="377"/>
    </location>
    <ligand>
        <name>ATP</name>
        <dbReference type="ChEBI" id="CHEBI:30616"/>
    </ligand>
</feature>
<keyword evidence="14" id="KW-0675">Receptor</keyword>
<feature type="transmembrane region" description="Helical" evidence="16">
    <location>
        <begin position="293"/>
        <end position="314"/>
    </location>
</feature>
<keyword evidence="6 16" id="KW-0812">Transmembrane</keyword>
<dbReference type="InterPro" id="IPR008271">
    <property type="entry name" value="Ser/Thr_kinase_AS"/>
</dbReference>
<feature type="domain" description="Protein kinase" evidence="18">
    <location>
        <begin position="347"/>
        <end position="623"/>
    </location>
</feature>
<keyword evidence="11 15" id="KW-0067">ATP-binding</keyword>
<keyword evidence="13 16" id="KW-0472">Membrane</keyword>
<evidence type="ECO:0000256" key="1">
    <source>
        <dbReference type="ARBA" id="ARBA00004479"/>
    </source>
</evidence>
<evidence type="ECO:0000256" key="6">
    <source>
        <dbReference type="ARBA" id="ARBA00022692"/>
    </source>
</evidence>
<comment type="subcellular location">
    <subcellularLocation>
        <location evidence="1">Membrane</location>
        <topology evidence="1">Single-pass type I membrane protein</topology>
    </subcellularLocation>
</comment>
<evidence type="ECO:0000256" key="3">
    <source>
        <dbReference type="ARBA" id="ARBA00008536"/>
    </source>
</evidence>
<gene>
    <name evidence="19" type="ORF">P3X46_015634</name>
</gene>
<dbReference type="Gene3D" id="1.10.510.10">
    <property type="entry name" value="Transferase(Phosphotransferase) domain 1"/>
    <property type="match status" value="1"/>
</dbReference>
<evidence type="ECO:0000256" key="8">
    <source>
        <dbReference type="ARBA" id="ARBA00022734"/>
    </source>
</evidence>
<evidence type="ECO:0000256" key="11">
    <source>
        <dbReference type="ARBA" id="ARBA00022840"/>
    </source>
</evidence>
<keyword evidence="20" id="KW-1185">Reference proteome</keyword>
<name>A0ABQ9LWQ8_HEVBR</name>
<evidence type="ECO:0000256" key="17">
    <source>
        <dbReference type="SAM" id="SignalP"/>
    </source>
</evidence>
<dbReference type="InterPro" id="IPR011009">
    <property type="entry name" value="Kinase-like_dom_sf"/>
</dbReference>